<proteinExistence type="predicted"/>
<evidence type="ECO:0000256" key="2">
    <source>
        <dbReference type="SAM" id="Phobius"/>
    </source>
</evidence>
<accession>A0A8K1CSJ7</accession>
<evidence type="ECO:0000313" key="3">
    <source>
        <dbReference type="EMBL" id="TMW68784.1"/>
    </source>
</evidence>
<keyword evidence="2" id="KW-0812">Transmembrane</keyword>
<dbReference type="Proteomes" id="UP000794436">
    <property type="component" value="Unassembled WGS sequence"/>
</dbReference>
<evidence type="ECO:0000313" key="4">
    <source>
        <dbReference type="Proteomes" id="UP000794436"/>
    </source>
</evidence>
<keyword evidence="2" id="KW-1133">Transmembrane helix</keyword>
<keyword evidence="2" id="KW-0472">Membrane</keyword>
<feature type="region of interest" description="Disordered" evidence="1">
    <location>
        <begin position="1"/>
        <end position="26"/>
    </location>
</feature>
<protein>
    <submittedName>
        <fullName evidence="3">Uncharacterized protein</fullName>
    </submittedName>
</protein>
<dbReference type="AlphaFoldDB" id="A0A8K1CSJ7"/>
<organism evidence="3 4">
    <name type="scientific">Pythium oligandrum</name>
    <name type="common">Mycoparasitic fungus</name>
    <dbReference type="NCBI Taxonomy" id="41045"/>
    <lineage>
        <taxon>Eukaryota</taxon>
        <taxon>Sar</taxon>
        <taxon>Stramenopiles</taxon>
        <taxon>Oomycota</taxon>
        <taxon>Peronosporomycetes</taxon>
        <taxon>Pythiales</taxon>
        <taxon>Pythiaceae</taxon>
        <taxon>Pythium</taxon>
    </lineage>
</organism>
<name>A0A8K1CSJ7_PYTOL</name>
<keyword evidence="4" id="KW-1185">Reference proteome</keyword>
<evidence type="ECO:0000256" key="1">
    <source>
        <dbReference type="SAM" id="MobiDB-lite"/>
    </source>
</evidence>
<gene>
    <name evidence="3" type="ORF">Poli38472_006252</name>
</gene>
<dbReference type="EMBL" id="SPLM01000002">
    <property type="protein sequence ID" value="TMW68784.1"/>
    <property type="molecule type" value="Genomic_DNA"/>
</dbReference>
<feature type="transmembrane region" description="Helical" evidence="2">
    <location>
        <begin position="69"/>
        <end position="93"/>
    </location>
</feature>
<sequence>MAKMGDGRRWSSAAAQHRKAMGEFHRRETMKLQSNLEYRGNPMGKTERTVLVYPLASVHMQRKSHVSAFPTWGAALALLGSFLVVACGAASAYSA</sequence>
<comment type="caution">
    <text evidence="3">The sequence shown here is derived from an EMBL/GenBank/DDBJ whole genome shotgun (WGS) entry which is preliminary data.</text>
</comment>
<reference evidence="3" key="1">
    <citation type="submission" date="2019-03" db="EMBL/GenBank/DDBJ databases">
        <title>Long read genome sequence of the mycoparasitic Pythium oligandrum ATCC 38472 isolated from sugarbeet rhizosphere.</title>
        <authorList>
            <person name="Gaulin E."/>
        </authorList>
    </citation>
    <scope>NUCLEOTIDE SEQUENCE</scope>
    <source>
        <strain evidence="3">ATCC 38472_TT</strain>
    </source>
</reference>